<protein>
    <recommendedName>
        <fullName evidence="3">CS domain-containing protein</fullName>
    </recommendedName>
</protein>
<organism evidence="4 5">
    <name type="scientific">Triparma columacea</name>
    <dbReference type="NCBI Taxonomy" id="722753"/>
    <lineage>
        <taxon>Eukaryota</taxon>
        <taxon>Sar</taxon>
        <taxon>Stramenopiles</taxon>
        <taxon>Ochrophyta</taxon>
        <taxon>Bolidophyceae</taxon>
        <taxon>Parmales</taxon>
        <taxon>Triparmaceae</taxon>
        <taxon>Triparma</taxon>
    </lineage>
</organism>
<keyword evidence="5" id="KW-1185">Reference proteome</keyword>
<evidence type="ECO:0000313" key="5">
    <source>
        <dbReference type="Proteomes" id="UP001165065"/>
    </source>
</evidence>
<dbReference type="CDD" id="cd06467">
    <property type="entry name" value="p23_NUDC_like"/>
    <property type="match status" value="1"/>
</dbReference>
<feature type="region of interest" description="Disordered" evidence="2">
    <location>
        <begin position="102"/>
        <end position="145"/>
    </location>
</feature>
<dbReference type="Gene3D" id="2.60.40.790">
    <property type="match status" value="1"/>
</dbReference>
<dbReference type="GO" id="GO:0006457">
    <property type="term" value="P:protein folding"/>
    <property type="evidence" value="ECO:0007669"/>
    <property type="project" value="TreeGrafter"/>
</dbReference>
<feature type="domain" description="CS" evidence="3">
    <location>
        <begin position="151"/>
        <end position="242"/>
    </location>
</feature>
<feature type="compositionally biased region" description="Low complexity" evidence="2">
    <location>
        <begin position="116"/>
        <end position="129"/>
    </location>
</feature>
<evidence type="ECO:0000256" key="1">
    <source>
        <dbReference type="ARBA" id="ARBA00022553"/>
    </source>
</evidence>
<name>A0A9W7GHH6_9STRA</name>
<reference evidence="5" key="1">
    <citation type="journal article" date="2023" name="Commun. Biol.">
        <title>Genome analysis of Parmales, the sister group of diatoms, reveals the evolutionary specialization of diatoms from phago-mixotrophs to photoautotrophs.</title>
        <authorList>
            <person name="Ban H."/>
            <person name="Sato S."/>
            <person name="Yoshikawa S."/>
            <person name="Yamada K."/>
            <person name="Nakamura Y."/>
            <person name="Ichinomiya M."/>
            <person name="Sato N."/>
            <person name="Blanc-Mathieu R."/>
            <person name="Endo H."/>
            <person name="Kuwata A."/>
            <person name="Ogata H."/>
        </authorList>
    </citation>
    <scope>NUCLEOTIDE SEQUENCE [LARGE SCALE GENOMIC DNA]</scope>
</reference>
<gene>
    <name evidence="4" type="ORF">TrCOL_g9244</name>
</gene>
<dbReference type="PANTHER" id="PTHR12356:SF17">
    <property type="entry name" value="CS DOMAIN-CONTAINING PROTEIN"/>
    <property type="match status" value="1"/>
</dbReference>
<dbReference type="PANTHER" id="PTHR12356">
    <property type="entry name" value="NUCLEAR MOVEMENT PROTEIN NUDC"/>
    <property type="match status" value="1"/>
</dbReference>
<evidence type="ECO:0000259" key="3">
    <source>
        <dbReference type="PROSITE" id="PS51203"/>
    </source>
</evidence>
<dbReference type="PROSITE" id="PS51203">
    <property type="entry name" value="CS"/>
    <property type="match status" value="1"/>
</dbReference>
<sequence>MSPTNKYDQLLMEMAGGCGSLEGVLDDFFSFLHRKTDFFVEADAELFAKKQARMGFPPGQAEKLLLSSFRKFPKKRLGGVANAGGGGGANAAANVGANAGVPLPVKAKDSDPPPNTTTTTANPTSASNPPELPPLPPLNDKGEQIPVGNGGVTDQYYWTQSLYETTVYISIPPSTSSRDLDCAIKANSVSLKYKDSSIPPILIGDFPKTVKPGESLWSLDKESSTLVLTLDKVQRTWWDCAIVGDTKIDTSKVDSTMKVDEYDAATQGAIRKIMFDQKQQRLGLPTSDDILGVSSGMSNLNIPPPPSGM</sequence>
<dbReference type="InterPro" id="IPR037898">
    <property type="entry name" value="NudC_fam"/>
</dbReference>
<evidence type="ECO:0000256" key="2">
    <source>
        <dbReference type="SAM" id="MobiDB-lite"/>
    </source>
</evidence>
<dbReference type="SUPFAM" id="SSF49764">
    <property type="entry name" value="HSP20-like chaperones"/>
    <property type="match status" value="1"/>
</dbReference>
<dbReference type="InterPro" id="IPR025934">
    <property type="entry name" value="NudC_N_dom"/>
</dbReference>
<dbReference type="InterPro" id="IPR007052">
    <property type="entry name" value="CS_dom"/>
</dbReference>
<dbReference type="Pfam" id="PF04969">
    <property type="entry name" value="CS"/>
    <property type="match status" value="1"/>
</dbReference>
<dbReference type="EMBL" id="BRYA01001469">
    <property type="protein sequence ID" value="GMI44102.1"/>
    <property type="molecule type" value="Genomic_DNA"/>
</dbReference>
<dbReference type="GO" id="GO:0005737">
    <property type="term" value="C:cytoplasm"/>
    <property type="evidence" value="ECO:0007669"/>
    <property type="project" value="TreeGrafter"/>
</dbReference>
<comment type="caution">
    <text evidence="4">The sequence shown here is derived from an EMBL/GenBank/DDBJ whole genome shotgun (WGS) entry which is preliminary data.</text>
</comment>
<dbReference type="AlphaFoldDB" id="A0A9W7GHH6"/>
<dbReference type="InterPro" id="IPR008978">
    <property type="entry name" value="HSP20-like_chaperone"/>
</dbReference>
<dbReference type="Pfam" id="PF14050">
    <property type="entry name" value="Nudc_N"/>
    <property type="match status" value="1"/>
</dbReference>
<keyword evidence="1" id="KW-0597">Phosphoprotein</keyword>
<proteinExistence type="predicted"/>
<dbReference type="Proteomes" id="UP001165065">
    <property type="component" value="Unassembled WGS sequence"/>
</dbReference>
<dbReference type="OrthoDB" id="416217at2759"/>
<accession>A0A9W7GHH6</accession>
<dbReference type="GO" id="GO:0051082">
    <property type="term" value="F:unfolded protein binding"/>
    <property type="evidence" value="ECO:0007669"/>
    <property type="project" value="TreeGrafter"/>
</dbReference>
<evidence type="ECO:0000313" key="4">
    <source>
        <dbReference type="EMBL" id="GMI44102.1"/>
    </source>
</evidence>